<dbReference type="SUPFAM" id="SSF48452">
    <property type="entry name" value="TPR-like"/>
    <property type="match status" value="1"/>
</dbReference>
<gene>
    <name evidence="2" type="ORF">SAMN06296416_105135</name>
</gene>
<evidence type="ECO:0000313" key="2">
    <source>
        <dbReference type="EMBL" id="SOD54862.1"/>
    </source>
</evidence>
<sequence>MAIADGAIKEEARMNALLARVPSDGPQLRTILLTDLVDSTALIERLGDVPASELFREHDHLVLTLQQQWRGRLIDRSDGLLLLFERPIDGLGFALDYTRGLRDIGKSRQIDLQARAGLHVGELLTWKNSDAAVQVGAKPLEVEGLAKPMAARLMMLARPGQILLSAVAEPLARRAARELGERGQNLLWKSYGRWRFKGVPETQEVYEVGEVGIAPLRAPGNNPKAWRDIPLWRRPAALAAEVMLLAGLGIGAWFVTKPQPAIAFAERDWVVVGDLRNLTGQSVLDDSLSQAFRISLEQSRYVNVLSDMKARDTLARMQRQPGTPLDRAIASEIALRDGARAVILPTVSEVGGRVRVSAEVIDPHTQTTVYAESADGTGAGSALDSIDKVTASLRGKLGEALASIEKDSEPLPQVITKNLDALRAYALGQKSYANSRYEEAQGFYARATQLDPKFALAYVGQLRSRNAVSDLDGGAQYLRQALALRDSLPPRDQMYLEAWAAEVDSPGNALEKWQQMASMYPDFFRASANAGYALHARNRFEEGLSFARRATSPKNEFSTLSWDLVGRLALGAERYGEAEQAFLKADANKGTPAAIRLAVTYAARRQFEVAEKTWRQLAPISDIPFDAVSIYLDQGRWEEARKEAERLKLQVRPRSLSARAAQYPLAVVEWIQGEKDSSLSTLNKIADESISAALASDVNSDAVSDMYIAISAGILAQRIGDTNLPSRIMEKLQGRPDLLETQPTKSLYVVLEANDLRMAGKANEAIARLQAVIDGSEPFQAHTALLDAYRTAGDSKNALAEATWITIHRGRAYSELGCGWCQQALNVADTTLGHLLTAELLASEGRSTDARSELRKFDQQWKTAELPNHLRVRRAALLATFN</sequence>
<feature type="repeat" description="TPR" evidence="1">
    <location>
        <begin position="421"/>
        <end position="454"/>
    </location>
</feature>
<dbReference type="NCBIfam" id="TIGR04510">
    <property type="entry name" value="mod_pep_cyc"/>
    <property type="match status" value="1"/>
</dbReference>
<accession>A0A286D872</accession>
<dbReference type="Gene3D" id="3.40.50.10610">
    <property type="entry name" value="ABC-type transport auxiliary lipoprotein component"/>
    <property type="match status" value="1"/>
</dbReference>
<evidence type="ECO:0000256" key="1">
    <source>
        <dbReference type="PROSITE-ProRule" id="PRU00339"/>
    </source>
</evidence>
<dbReference type="CDD" id="cd07302">
    <property type="entry name" value="CHD"/>
    <property type="match status" value="1"/>
</dbReference>
<dbReference type="InterPro" id="IPR011990">
    <property type="entry name" value="TPR-like_helical_dom_sf"/>
</dbReference>
<keyword evidence="1" id="KW-0802">TPR repeat</keyword>
<keyword evidence="3" id="KW-1185">Reference proteome</keyword>
<protein>
    <submittedName>
        <fullName evidence="2">Putative peptide modification system cyclase</fullName>
    </submittedName>
</protein>
<dbReference type="SUPFAM" id="SSF55073">
    <property type="entry name" value="Nucleotide cyclase"/>
    <property type="match status" value="1"/>
</dbReference>
<dbReference type="InterPro" id="IPR030966">
    <property type="entry name" value="Mod_pep_cyc"/>
</dbReference>
<name>A0A286D872_9GAMM</name>
<dbReference type="GO" id="GO:0035556">
    <property type="term" value="P:intracellular signal transduction"/>
    <property type="evidence" value="ECO:0007669"/>
    <property type="project" value="InterPro"/>
</dbReference>
<reference evidence="2 3" key="1">
    <citation type="submission" date="2017-09" db="EMBL/GenBank/DDBJ databases">
        <authorList>
            <person name="Ehlers B."/>
            <person name="Leendertz F.H."/>
        </authorList>
    </citation>
    <scope>NUCLEOTIDE SEQUENCE [LARGE SCALE GENOMIC DNA]</scope>
    <source>
        <strain evidence="2 3">CGMCC 1.10978</strain>
    </source>
</reference>
<dbReference type="Gene3D" id="3.30.70.1230">
    <property type="entry name" value="Nucleotide cyclase"/>
    <property type="match status" value="1"/>
</dbReference>
<dbReference type="InterPro" id="IPR019734">
    <property type="entry name" value="TPR_rpt"/>
</dbReference>
<dbReference type="InterPro" id="IPR001054">
    <property type="entry name" value="A/G_cyclase"/>
</dbReference>
<dbReference type="PANTHER" id="PTHR43081:SF1">
    <property type="entry name" value="ADENYLATE CYCLASE, TERMINAL-DIFFERENTIATION SPECIFIC"/>
    <property type="match status" value="1"/>
</dbReference>
<dbReference type="EMBL" id="OCND01000005">
    <property type="protein sequence ID" value="SOD54862.1"/>
    <property type="molecule type" value="Genomic_DNA"/>
</dbReference>
<dbReference type="Gene3D" id="1.25.40.10">
    <property type="entry name" value="Tetratricopeptide repeat domain"/>
    <property type="match status" value="3"/>
</dbReference>
<proteinExistence type="predicted"/>
<dbReference type="GO" id="GO:0009190">
    <property type="term" value="P:cyclic nucleotide biosynthetic process"/>
    <property type="evidence" value="ECO:0007669"/>
    <property type="project" value="InterPro"/>
</dbReference>
<evidence type="ECO:0000313" key="3">
    <source>
        <dbReference type="Proteomes" id="UP000219374"/>
    </source>
</evidence>
<organism evidence="2 3">
    <name type="scientific">Pseudoxanthomonas wuyuanensis</name>
    <dbReference type="NCBI Taxonomy" id="1073196"/>
    <lineage>
        <taxon>Bacteria</taxon>
        <taxon>Pseudomonadati</taxon>
        <taxon>Pseudomonadota</taxon>
        <taxon>Gammaproteobacteria</taxon>
        <taxon>Lysobacterales</taxon>
        <taxon>Lysobacteraceae</taxon>
        <taxon>Pseudoxanthomonas</taxon>
    </lineage>
</organism>
<dbReference type="InterPro" id="IPR050697">
    <property type="entry name" value="Adenylyl/Guanylyl_Cyclase_3/4"/>
</dbReference>
<dbReference type="Proteomes" id="UP000219374">
    <property type="component" value="Unassembled WGS sequence"/>
</dbReference>
<dbReference type="PANTHER" id="PTHR43081">
    <property type="entry name" value="ADENYLATE CYCLASE, TERMINAL-DIFFERENTIATION SPECIFIC-RELATED"/>
    <property type="match status" value="1"/>
</dbReference>
<dbReference type="InterPro" id="IPR029787">
    <property type="entry name" value="Nucleotide_cyclase"/>
</dbReference>
<dbReference type="AlphaFoldDB" id="A0A286D872"/>
<dbReference type="PROSITE" id="PS50005">
    <property type="entry name" value="TPR"/>
    <property type="match status" value="1"/>
</dbReference>
<dbReference type="OrthoDB" id="5928393at2"/>
<dbReference type="GO" id="GO:0004016">
    <property type="term" value="F:adenylate cyclase activity"/>
    <property type="evidence" value="ECO:0007669"/>
    <property type="project" value="UniProtKB-ARBA"/>
</dbReference>